<dbReference type="InterPro" id="IPR009057">
    <property type="entry name" value="Homeodomain-like_sf"/>
</dbReference>
<evidence type="ECO:0000256" key="6">
    <source>
        <dbReference type="ARBA" id="ARBA00023125"/>
    </source>
</evidence>
<evidence type="ECO:0000256" key="3">
    <source>
        <dbReference type="ARBA" id="ARBA00022553"/>
    </source>
</evidence>
<dbReference type="EMBL" id="JACXIY010000039">
    <property type="protein sequence ID" value="MBD2871943.1"/>
    <property type="molecule type" value="Genomic_DNA"/>
</dbReference>
<gene>
    <name evidence="11" type="ORF">IDH41_25520</name>
</gene>
<keyword evidence="12" id="KW-1185">Reference proteome</keyword>
<dbReference type="InterPro" id="IPR018060">
    <property type="entry name" value="HTH_AraC"/>
</dbReference>
<dbReference type="GO" id="GO:0043565">
    <property type="term" value="F:sequence-specific DNA binding"/>
    <property type="evidence" value="ECO:0007669"/>
    <property type="project" value="InterPro"/>
</dbReference>
<protein>
    <submittedName>
        <fullName evidence="11">Response regulator</fullName>
    </submittedName>
</protein>
<dbReference type="SUPFAM" id="SSF52172">
    <property type="entry name" value="CheY-like"/>
    <property type="match status" value="1"/>
</dbReference>
<dbReference type="Gene3D" id="3.40.50.2300">
    <property type="match status" value="1"/>
</dbReference>
<dbReference type="InterPro" id="IPR018062">
    <property type="entry name" value="HTH_AraC-typ_CS"/>
</dbReference>
<dbReference type="SMART" id="SM00448">
    <property type="entry name" value="REC"/>
    <property type="match status" value="1"/>
</dbReference>
<dbReference type="RefSeq" id="WP_190866204.1">
    <property type="nucleotide sequence ID" value="NZ_JACXIY010000039.1"/>
</dbReference>
<dbReference type="InterPro" id="IPR011006">
    <property type="entry name" value="CheY-like_superfamily"/>
</dbReference>
<comment type="caution">
    <text evidence="11">The sequence shown here is derived from an EMBL/GenBank/DDBJ whole genome shotgun (WGS) entry which is preliminary data.</text>
</comment>
<dbReference type="GO" id="GO:0005737">
    <property type="term" value="C:cytoplasm"/>
    <property type="evidence" value="ECO:0007669"/>
    <property type="project" value="UniProtKB-SubCell"/>
</dbReference>
<sequence length="543" mass="60794">MYRLLVVDDERWVRQGLCLTIDWAAEGITLIGEAEDGEEALARIEAESPDLIITDIKMPRMDGLDLMEAVKNRPNKTYVIIISGYNDFEYAQKALKYGAYDYVLKPIEETALLEVVRRCVIDLDREKARRRQLTEMSGRIRASLPLARQHFLEMLLGGYAKEPTSGLEARWHDLSLTLKPDQLIVAAVKIHDWGPKSAGEQDRSWLRYALGNIAEETMNKRRAVACMLDHHADADLVVIFSADPPAQRPGKEREPGIASELMEAIGAAKRYLGIVASAGFSGTGNLSTLPQRFLDALSACYRAFREGFGKAYEAASLPAGTGEANVTIVPDGSWETKLCHAMKLGDTGAVAEWIEQLTHQLQAAGDQHSPLQIARGLRQLLHSVGKKWEAAHPYRTAPGIDRYNDAVLGKDIPFAELGQRLRDVLQQCAAEAQGSGHRARIVELGMQFTHLHYMEGITMNDTAEHLYLNPSYFSKVFHEATGETYSKYVIRLRMNKAKQLLKTSRLKVYEIAEKVGYADFRHFSKTFKEIEGMTPAQYRDLGV</sequence>
<feature type="domain" description="HTH araC/xylS-type" evidence="9">
    <location>
        <begin position="443"/>
        <end position="541"/>
    </location>
</feature>
<dbReference type="Pfam" id="PF12833">
    <property type="entry name" value="HTH_18"/>
    <property type="match status" value="1"/>
</dbReference>
<dbReference type="GO" id="GO:0003700">
    <property type="term" value="F:DNA-binding transcription factor activity"/>
    <property type="evidence" value="ECO:0007669"/>
    <property type="project" value="InterPro"/>
</dbReference>
<reference evidence="11" key="1">
    <citation type="submission" date="2020-09" db="EMBL/GenBank/DDBJ databases">
        <title>A novel bacterium of genus Paenibacillus, isolated from South China Sea.</title>
        <authorList>
            <person name="Huang H."/>
            <person name="Mo K."/>
            <person name="Hu Y."/>
        </authorList>
    </citation>
    <scope>NUCLEOTIDE SEQUENCE</scope>
    <source>
        <strain evidence="11">IB182493</strain>
    </source>
</reference>
<dbReference type="Proteomes" id="UP000632125">
    <property type="component" value="Unassembled WGS sequence"/>
</dbReference>
<dbReference type="InterPro" id="IPR020449">
    <property type="entry name" value="Tscrpt_reg_AraC-type_HTH"/>
</dbReference>
<dbReference type="PROSITE" id="PS00041">
    <property type="entry name" value="HTH_ARAC_FAMILY_1"/>
    <property type="match status" value="1"/>
</dbReference>
<dbReference type="SUPFAM" id="SSF46689">
    <property type="entry name" value="Homeodomain-like"/>
    <property type="match status" value="2"/>
</dbReference>
<evidence type="ECO:0000256" key="2">
    <source>
        <dbReference type="ARBA" id="ARBA00022490"/>
    </source>
</evidence>
<dbReference type="GO" id="GO:0000160">
    <property type="term" value="P:phosphorelay signal transduction system"/>
    <property type="evidence" value="ECO:0007669"/>
    <property type="project" value="UniProtKB-KW"/>
</dbReference>
<keyword evidence="6" id="KW-0238">DNA-binding</keyword>
<dbReference type="Pfam" id="PF00072">
    <property type="entry name" value="Response_reg"/>
    <property type="match status" value="1"/>
</dbReference>
<feature type="modified residue" description="4-aspartylphosphate" evidence="8">
    <location>
        <position position="55"/>
    </location>
</feature>
<organism evidence="11 12">
    <name type="scientific">Paenibacillus arenilitoris</name>
    <dbReference type="NCBI Taxonomy" id="2772299"/>
    <lineage>
        <taxon>Bacteria</taxon>
        <taxon>Bacillati</taxon>
        <taxon>Bacillota</taxon>
        <taxon>Bacilli</taxon>
        <taxon>Bacillales</taxon>
        <taxon>Paenibacillaceae</taxon>
        <taxon>Paenibacillus</taxon>
    </lineage>
</organism>
<dbReference type="AlphaFoldDB" id="A0A927CS86"/>
<dbReference type="SMART" id="SM00342">
    <property type="entry name" value="HTH_ARAC"/>
    <property type="match status" value="1"/>
</dbReference>
<name>A0A927CS86_9BACL</name>
<dbReference type="PRINTS" id="PR00032">
    <property type="entry name" value="HTHARAC"/>
</dbReference>
<feature type="domain" description="Response regulatory" evidence="10">
    <location>
        <begin position="3"/>
        <end position="120"/>
    </location>
</feature>
<keyword evidence="5" id="KW-0805">Transcription regulation</keyword>
<evidence type="ECO:0000256" key="4">
    <source>
        <dbReference type="ARBA" id="ARBA00023012"/>
    </source>
</evidence>
<dbReference type="PROSITE" id="PS50110">
    <property type="entry name" value="RESPONSE_REGULATORY"/>
    <property type="match status" value="1"/>
</dbReference>
<evidence type="ECO:0000259" key="9">
    <source>
        <dbReference type="PROSITE" id="PS01124"/>
    </source>
</evidence>
<comment type="subcellular location">
    <subcellularLocation>
        <location evidence="1">Cytoplasm</location>
    </subcellularLocation>
</comment>
<proteinExistence type="predicted"/>
<keyword evidence="2" id="KW-0963">Cytoplasm</keyword>
<dbReference type="PANTHER" id="PTHR42713">
    <property type="entry name" value="HISTIDINE KINASE-RELATED"/>
    <property type="match status" value="1"/>
</dbReference>
<keyword evidence="4" id="KW-0902">Two-component regulatory system</keyword>
<dbReference type="PANTHER" id="PTHR42713:SF3">
    <property type="entry name" value="TRANSCRIPTIONAL REGULATORY PROTEIN HPTR"/>
    <property type="match status" value="1"/>
</dbReference>
<dbReference type="InterPro" id="IPR001789">
    <property type="entry name" value="Sig_transdc_resp-reg_receiver"/>
</dbReference>
<evidence type="ECO:0000256" key="5">
    <source>
        <dbReference type="ARBA" id="ARBA00023015"/>
    </source>
</evidence>
<evidence type="ECO:0000313" key="11">
    <source>
        <dbReference type="EMBL" id="MBD2871943.1"/>
    </source>
</evidence>
<dbReference type="PROSITE" id="PS01124">
    <property type="entry name" value="HTH_ARAC_FAMILY_2"/>
    <property type="match status" value="1"/>
</dbReference>
<evidence type="ECO:0000256" key="1">
    <source>
        <dbReference type="ARBA" id="ARBA00004496"/>
    </source>
</evidence>
<dbReference type="CDD" id="cd17536">
    <property type="entry name" value="REC_YesN-like"/>
    <property type="match status" value="1"/>
</dbReference>
<evidence type="ECO:0000259" key="10">
    <source>
        <dbReference type="PROSITE" id="PS50110"/>
    </source>
</evidence>
<evidence type="ECO:0000256" key="8">
    <source>
        <dbReference type="PROSITE-ProRule" id="PRU00169"/>
    </source>
</evidence>
<accession>A0A927CS86</accession>
<keyword evidence="7" id="KW-0804">Transcription</keyword>
<keyword evidence="3 8" id="KW-0597">Phosphoprotein</keyword>
<dbReference type="InterPro" id="IPR051552">
    <property type="entry name" value="HptR"/>
</dbReference>
<evidence type="ECO:0000313" key="12">
    <source>
        <dbReference type="Proteomes" id="UP000632125"/>
    </source>
</evidence>
<dbReference type="Gene3D" id="1.10.10.60">
    <property type="entry name" value="Homeodomain-like"/>
    <property type="match status" value="2"/>
</dbReference>
<evidence type="ECO:0000256" key="7">
    <source>
        <dbReference type="ARBA" id="ARBA00023163"/>
    </source>
</evidence>